<evidence type="ECO:0008006" key="3">
    <source>
        <dbReference type="Google" id="ProtNLM"/>
    </source>
</evidence>
<protein>
    <recommendedName>
        <fullName evidence="3">F-box domain-containing protein</fullName>
    </recommendedName>
</protein>
<keyword evidence="2" id="KW-1185">Reference proteome</keyword>
<accession>A0ABR4LRJ9</accession>
<evidence type="ECO:0000313" key="1">
    <source>
        <dbReference type="EMBL" id="KAL2867151.1"/>
    </source>
</evidence>
<organism evidence="1 2">
    <name type="scientific">Aspergillus lucknowensis</name>
    <dbReference type="NCBI Taxonomy" id="176173"/>
    <lineage>
        <taxon>Eukaryota</taxon>
        <taxon>Fungi</taxon>
        <taxon>Dikarya</taxon>
        <taxon>Ascomycota</taxon>
        <taxon>Pezizomycotina</taxon>
        <taxon>Eurotiomycetes</taxon>
        <taxon>Eurotiomycetidae</taxon>
        <taxon>Eurotiales</taxon>
        <taxon>Aspergillaceae</taxon>
        <taxon>Aspergillus</taxon>
        <taxon>Aspergillus subgen. Nidulantes</taxon>
    </lineage>
</organism>
<evidence type="ECO:0000313" key="2">
    <source>
        <dbReference type="Proteomes" id="UP001610432"/>
    </source>
</evidence>
<reference evidence="1 2" key="1">
    <citation type="submission" date="2024-07" db="EMBL/GenBank/DDBJ databases">
        <title>Section-level genome sequencing and comparative genomics of Aspergillus sections Usti and Cavernicolus.</title>
        <authorList>
            <consortium name="Lawrence Berkeley National Laboratory"/>
            <person name="Nybo J.L."/>
            <person name="Vesth T.C."/>
            <person name="Theobald S."/>
            <person name="Frisvad J.C."/>
            <person name="Larsen T.O."/>
            <person name="Kjaerboelling I."/>
            <person name="Rothschild-Mancinelli K."/>
            <person name="Lyhne E.K."/>
            <person name="Kogle M.E."/>
            <person name="Barry K."/>
            <person name="Clum A."/>
            <person name="Na H."/>
            <person name="Ledsgaard L."/>
            <person name="Lin J."/>
            <person name="Lipzen A."/>
            <person name="Kuo A."/>
            <person name="Riley R."/>
            <person name="Mondo S."/>
            <person name="Labutti K."/>
            <person name="Haridas S."/>
            <person name="Pangalinan J."/>
            <person name="Salamov A.A."/>
            <person name="Simmons B.A."/>
            <person name="Magnuson J.K."/>
            <person name="Chen J."/>
            <person name="Drula E."/>
            <person name="Henrissat B."/>
            <person name="Wiebenga A."/>
            <person name="Lubbers R.J."/>
            <person name="Gomes A.C."/>
            <person name="Macurrencykelacurrency M.R."/>
            <person name="Stajich J."/>
            <person name="Grigoriev I.V."/>
            <person name="Mortensen U.H."/>
            <person name="De Vries R.P."/>
            <person name="Baker S.E."/>
            <person name="Andersen M.R."/>
        </authorList>
    </citation>
    <scope>NUCLEOTIDE SEQUENCE [LARGE SCALE GENOMIC DNA]</scope>
    <source>
        <strain evidence="1 2">CBS 449.75</strain>
    </source>
</reference>
<dbReference type="EMBL" id="JBFXLQ010000020">
    <property type="protein sequence ID" value="KAL2867151.1"/>
    <property type="molecule type" value="Genomic_DNA"/>
</dbReference>
<dbReference type="RefSeq" id="XP_070886130.1">
    <property type="nucleotide sequence ID" value="XM_071029102.1"/>
</dbReference>
<comment type="caution">
    <text evidence="1">The sequence shown here is derived from an EMBL/GenBank/DDBJ whole genome shotgun (WGS) entry which is preliminary data.</text>
</comment>
<dbReference type="Proteomes" id="UP001610432">
    <property type="component" value="Unassembled WGS sequence"/>
</dbReference>
<sequence length="173" mass="20535">MGFPGKRYPALDPVNILELRDAIRVAKERYSRRMEEGGLKLDALVSVPYEVRLQILEELWEGPVDIQNALEAFGWRMVDSFWKGMFPKDIVFEYYDLGRQDHGVDCLFLCLTGRRLLKSCHGLWNRRRIIRLLEKVKGRFLRRLEAEVFYSLIVLVPLPRWIEWNHPTCMQKI</sequence>
<dbReference type="GeneID" id="98144174"/>
<proteinExistence type="predicted"/>
<name>A0ABR4LRJ9_9EURO</name>
<gene>
    <name evidence="1" type="ORF">BJX67DRAFT_353204</name>
</gene>